<reference evidence="2" key="2">
    <citation type="submission" date="2013-10" db="EMBL/GenBank/DDBJ databases">
        <authorList>
            <person name="Aslett M."/>
        </authorList>
    </citation>
    <scope>NUCLEOTIDE SEQUENCE</scope>
    <source>
        <strain evidence="2">Houghton</strain>
    </source>
</reference>
<protein>
    <recommendedName>
        <fullName evidence="4">Eukaryotic translation initiation factor 2 alpha subunit</fullName>
    </recommendedName>
</protein>
<feature type="compositionally biased region" description="Acidic residues" evidence="1">
    <location>
        <begin position="66"/>
        <end position="83"/>
    </location>
</feature>
<dbReference type="EMBL" id="HG670860">
    <property type="protein sequence ID" value="CDI78374.1"/>
    <property type="molecule type" value="Genomic_DNA"/>
</dbReference>
<feature type="region of interest" description="Disordered" evidence="1">
    <location>
        <begin position="38"/>
        <end position="83"/>
    </location>
</feature>
<dbReference type="RefSeq" id="XP_013251392.1">
    <property type="nucleotide sequence ID" value="XM_013395938.1"/>
</dbReference>
<dbReference type="AlphaFoldDB" id="U6GIF5"/>
<evidence type="ECO:0008006" key="4">
    <source>
        <dbReference type="Google" id="ProtNLM"/>
    </source>
</evidence>
<accession>U6GIF5</accession>
<dbReference type="GeneID" id="25271359"/>
<proteinExistence type="predicted"/>
<gene>
    <name evidence="2" type="ORF">EAH_00032890</name>
</gene>
<organism evidence="2 3">
    <name type="scientific">Eimeria acervulina</name>
    <name type="common">Coccidian parasite</name>
    <dbReference type="NCBI Taxonomy" id="5801"/>
    <lineage>
        <taxon>Eukaryota</taxon>
        <taxon>Sar</taxon>
        <taxon>Alveolata</taxon>
        <taxon>Apicomplexa</taxon>
        <taxon>Conoidasida</taxon>
        <taxon>Coccidia</taxon>
        <taxon>Eucoccidiorida</taxon>
        <taxon>Eimeriorina</taxon>
        <taxon>Eimeriidae</taxon>
        <taxon>Eimeria</taxon>
    </lineage>
</organism>
<evidence type="ECO:0000313" key="3">
    <source>
        <dbReference type="Proteomes" id="UP000018050"/>
    </source>
</evidence>
<feature type="compositionally biased region" description="Acidic residues" evidence="1">
    <location>
        <begin position="43"/>
        <end position="57"/>
    </location>
</feature>
<dbReference type="VEuPathDB" id="ToxoDB:EAH_00032890"/>
<sequence>AINRISQKIKEYRGGDFKQQGEIMVMGTEEERRLEELLLSESSEFEEESQASEEEDEGMGRVEGDIPQDEIEEEPEEETPAAS</sequence>
<keyword evidence="3" id="KW-1185">Reference proteome</keyword>
<name>U6GIF5_EIMAC</name>
<feature type="non-terminal residue" evidence="2">
    <location>
        <position position="1"/>
    </location>
</feature>
<dbReference type="Proteomes" id="UP000018050">
    <property type="component" value="Unassembled WGS sequence"/>
</dbReference>
<evidence type="ECO:0000313" key="2">
    <source>
        <dbReference type="EMBL" id="CDI78374.1"/>
    </source>
</evidence>
<reference evidence="2" key="1">
    <citation type="submission" date="2013-10" db="EMBL/GenBank/DDBJ databases">
        <title>Genomic analysis of the causative agents of coccidiosis in chickens.</title>
        <authorList>
            <person name="Reid A.J."/>
            <person name="Blake D."/>
            <person name="Billington K."/>
            <person name="Browne H."/>
            <person name="Dunn M."/>
            <person name="Hung S."/>
            <person name="Kawahara F."/>
            <person name="Miranda-Saavedra D."/>
            <person name="Mourier T."/>
            <person name="Nagra H."/>
            <person name="Otto T.D."/>
            <person name="Rawlings N."/>
            <person name="Sanchez A."/>
            <person name="Sanders M."/>
            <person name="Subramaniam C."/>
            <person name="Tay Y."/>
            <person name="Dear P."/>
            <person name="Doerig C."/>
            <person name="Gruber A."/>
            <person name="Parkinson J."/>
            <person name="Shirley M."/>
            <person name="Wan K.L."/>
            <person name="Berriman M."/>
            <person name="Tomley F."/>
            <person name="Pain A."/>
        </authorList>
    </citation>
    <scope>NUCLEOTIDE SEQUENCE</scope>
    <source>
        <strain evidence="2">Houghton</strain>
    </source>
</reference>
<dbReference type="InterPro" id="IPR024055">
    <property type="entry name" value="TIF2_asu_C"/>
</dbReference>
<dbReference type="Gene3D" id="3.30.70.1130">
    <property type="entry name" value="EIF_2_alpha"/>
    <property type="match status" value="1"/>
</dbReference>
<evidence type="ECO:0000256" key="1">
    <source>
        <dbReference type="SAM" id="MobiDB-lite"/>
    </source>
</evidence>